<dbReference type="NCBIfam" id="NF002999">
    <property type="entry name" value="PRK03767.1"/>
    <property type="match status" value="1"/>
</dbReference>
<dbReference type="GO" id="GO:0010181">
    <property type="term" value="F:FMN binding"/>
    <property type="evidence" value="ECO:0007669"/>
    <property type="project" value="InterPro"/>
</dbReference>
<keyword evidence="3" id="KW-0843">Virulence</keyword>
<evidence type="ECO:0000256" key="3">
    <source>
        <dbReference type="ARBA" id="ARBA00023026"/>
    </source>
</evidence>
<evidence type="ECO:0000313" key="7">
    <source>
        <dbReference type="Proteomes" id="UP000837801"/>
    </source>
</evidence>
<comment type="caution">
    <text evidence="6">The sequence shown here is derived from an EMBL/GenBank/DDBJ whole genome shotgun (WGS) entry which is preliminary data.</text>
</comment>
<dbReference type="GO" id="GO:0005886">
    <property type="term" value="C:plasma membrane"/>
    <property type="evidence" value="ECO:0007669"/>
    <property type="project" value="UniProtKB-SubCell"/>
</dbReference>
<comment type="function">
    <text evidence="4">Flavodoxin-like protein (FLP) that plays a role in cell wall integrity, oxidative stress protection and virulence. FLPs act as NAD(P)H quinone oxidoreductases. Reduces ubiquinone (coenzyme Q), enabling it to serve as an antioxidant in the membrane.</text>
</comment>
<dbReference type="SUPFAM" id="SSF52218">
    <property type="entry name" value="Flavoproteins"/>
    <property type="match status" value="1"/>
</dbReference>
<dbReference type="NCBIfam" id="TIGR01755">
    <property type="entry name" value="flav_wrbA"/>
    <property type="match status" value="1"/>
</dbReference>
<comment type="subcellular location">
    <subcellularLocation>
        <location evidence="1">Cell membrane</location>
        <topology evidence="1">Peripheral membrane protein</topology>
    </subcellularLocation>
</comment>
<dbReference type="GO" id="GO:0034599">
    <property type="term" value="P:cellular response to oxidative stress"/>
    <property type="evidence" value="ECO:0007669"/>
    <property type="project" value="UniProtKB-ARBA"/>
</dbReference>
<accession>A0A9P0VVS5</accession>
<reference evidence="6" key="1">
    <citation type="submission" date="2022-03" db="EMBL/GenBank/DDBJ databases">
        <authorList>
            <person name="Legras J.-L."/>
            <person name="Devillers H."/>
            <person name="Grondin C."/>
        </authorList>
    </citation>
    <scope>NUCLEOTIDE SEQUENCE</scope>
    <source>
        <strain evidence="6">CLIB 1423</strain>
    </source>
</reference>
<dbReference type="Pfam" id="PF03358">
    <property type="entry name" value="FMN_red"/>
    <property type="match status" value="1"/>
</dbReference>
<dbReference type="InterPro" id="IPR005025">
    <property type="entry name" value="FMN_Rdtase-like_dom"/>
</dbReference>
<dbReference type="Gene3D" id="3.40.50.360">
    <property type="match status" value="1"/>
</dbReference>
<organism evidence="6 7">
    <name type="scientific">[Candida] railenensis</name>
    <dbReference type="NCBI Taxonomy" id="45579"/>
    <lineage>
        <taxon>Eukaryota</taxon>
        <taxon>Fungi</taxon>
        <taxon>Dikarya</taxon>
        <taxon>Ascomycota</taxon>
        <taxon>Saccharomycotina</taxon>
        <taxon>Pichiomycetes</taxon>
        <taxon>Debaryomycetaceae</taxon>
        <taxon>Kurtzmaniella</taxon>
    </lineage>
</organism>
<dbReference type="Proteomes" id="UP000837801">
    <property type="component" value="Unassembled WGS sequence"/>
</dbReference>
<evidence type="ECO:0000256" key="2">
    <source>
        <dbReference type="ARBA" id="ARBA00006961"/>
    </source>
</evidence>
<name>A0A9P0VVS5_9ASCO</name>
<dbReference type="InterPro" id="IPR010089">
    <property type="entry name" value="Flavoprotein_WrbA-like"/>
</dbReference>
<proteinExistence type="inferred from homology"/>
<dbReference type="GO" id="GO:0003955">
    <property type="term" value="F:NAD(P)H dehydrogenase (quinone) activity"/>
    <property type="evidence" value="ECO:0007669"/>
    <property type="project" value="InterPro"/>
</dbReference>
<dbReference type="InterPro" id="IPR008254">
    <property type="entry name" value="Flavodoxin/NO_synth"/>
</dbReference>
<dbReference type="PANTHER" id="PTHR30546">
    <property type="entry name" value="FLAVODOXIN-RELATED PROTEIN WRBA-RELATED"/>
    <property type="match status" value="1"/>
</dbReference>
<evidence type="ECO:0000259" key="5">
    <source>
        <dbReference type="PROSITE" id="PS50902"/>
    </source>
</evidence>
<comment type="similarity">
    <text evidence="2">Belongs to the WrbA family.</text>
</comment>
<evidence type="ECO:0000256" key="4">
    <source>
        <dbReference type="ARBA" id="ARBA00053955"/>
    </source>
</evidence>
<dbReference type="OrthoDB" id="504689at2759"/>
<dbReference type="AlphaFoldDB" id="A0A9P0VVS5"/>
<gene>
    <name evidence="6" type="ORF">CLIB1423_01S05446</name>
</gene>
<dbReference type="FunFam" id="3.40.50.360:FF:000001">
    <property type="entry name" value="NAD(P)H dehydrogenase (Quinone) FQR1-like"/>
    <property type="match status" value="1"/>
</dbReference>
<dbReference type="PANTHER" id="PTHR30546:SF23">
    <property type="entry name" value="FLAVOPROTEIN-LIKE PROTEIN YCP4-RELATED"/>
    <property type="match status" value="1"/>
</dbReference>
<feature type="domain" description="Flavodoxin-like" evidence="5">
    <location>
        <begin position="5"/>
        <end position="190"/>
    </location>
</feature>
<keyword evidence="7" id="KW-1185">Reference proteome</keyword>
<dbReference type="EMBL" id="CAKXYY010000001">
    <property type="protein sequence ID" value="CAH2350231.1"/>
    <property type="molecule type" value="Genomic_DNA"/>
</dbReference>
<evidence type="ECO:0000256" key="1">
    <source>
        <dbReference type="ARBA" id="ARBA00004202"/>
    </source>
</evidence>
<dbReference type="PROSITE" id="PS50902">
    <property type="entry name" value="FLAVODOXIN_LIKE"/>
    <property type="match status" value="1"/>
</dbReference>
<dbReference type="InterPro" id="IPR029039">
    <property type="entry name" value="Flavoprotein-like_sf"/>
</dbReference>
<protein>
    <submittedName>
        <fullName evidence="6">Protoplast secreted protein 2</fullName>
    </submittedName>
</protein>
<evidence type="ECO:0000313" key="6">
    <source>
        <dbReference type="EMBL" id="CAH2350231.1"/>
    </source>
</evidence>
<sequence>MAPRTAIVIYSLYHHVTKLALEAKAGVEAAGGKAEIFQIKETLPESLLQKLGAPPKKDFPLATNDTLVDYDAFLFGVPTRYSSMPSQWRTFLDGTGALFAQGKLVGKPFGIFVSSASQGSQETTAMNSLGTFFNLGMPFVPLGFTHPGIGSTDEVHGGSPLGAGTYAAGDGSREVSKLELEIAKHQGEHFQKIISKF</sequence>